<feature type="region of interest" description="Disordered" evidence="1">
    <location>
        <begin position="1"/>
        <end position="27"/>
    </location>
</feature>
<evidence type="ECO:0000256" key="1">
    <source>
        <dbReference type="SAM" id="MobiDB-lite"/>
    </source>
</evidence>
<evidence type="ECO:0000313" key="3">
    <source>
        <dbReference type="Proteomes" id="UP000673691"/>
    </source>
</evidence>
<feature type="region of interest" description="Disordered" evidence="1">
    <location>
        <begin position="153"/>
        <end position="185"/>
    </location>
</feature>
<keyword evidence="3" id="KW-1185">Reference proteome</keyword>
<evidence type="ECO:0000313" key="2">
    <source>
        <dbReference type="EMBL" id="KAG5458625.1"/>
    </source>
</evidence>
<protein>
    <submittedName>
        <fullName evidence="2">Uncharacterized protein</fullName>
    </submittedName>
</protein>
<feature type="non-terminal residue" evidence="2">
    <location>
        <position position="1"/>
    </location>
</feature>
<sequence length="185" mass="18690">YSGKATLYNPDKTGRDKGGNQGYDVNLKTPYQLTNRSQNIPSTPINASKACAETVWKGKDRNALSGPMITGHFGPGGSPNAKSGKAAAGTAPHAEMADHPPRLRSGAWAPTTVGKAVRTPVTVPGASVIADDQSPAGGSAGALRAGTPGGAAKYPLDFLGMAGPSAKSLTPEKRSAPLSPAWAGS</sequence>
<dbReference type="Proteomes" id="UP000673691">
    <property type="component" value="Unassembled WGS sequence"/>
</dbReference>
<reference evidence="2 3" key="1">
    <citation type="journal article" name="Sci. Rep.">
        <title>Genome-scale phylogenetic analyses confirm Olpidium as the closest living zoosporic fungus to the non-flagellated, terrestrial fungi.</title>
        <authorList>
            <person name="Chang Y."/>
            <person name="Rochon D."/>
            <person name="Sekimoto S."/>
            <person name="Wang Y."/>
            <person name="Chovatia M."/>
            <person name="Sandor L."/>
            <person name="Salamov A."/>
            <person name="Grigoriev I.V."/>
            <person name="Stajich J.E."/>
            <person name="Spatafora J.W."/>
        </authorList>
    </citation>
    <scope>NUCLEOTIDE SEQUENCE [LARGE SCALE GENOMIC DNA]</scope>
    <source>
        <strain evidence="2">S191</strain>
    </source>
</reference>
<accession>A0A8H7ZSW4</accession>
<dbReference type="AlphaFoldDB" id="A0A8H7ZSW4"/>
<name>A0A8H7ZSW4_9FUNG</name>
<comment type="caution">
    <text evidence="2">The sequence shown here is derived from an EMBL/GenBank/DDBJ whole genome shotgun (WGS) entry which is preliminary data.</text>
</comment>
<organism evidence="2 3">
    <name type="scientific">Olpidium bornovanus</name>
    <dbReference type="NCBI Taxonomy" id="278681"/>
    <lineage>
        <taxon>Eukaryota</taxon>
        <taxon>Fungi</taxon>
        <taxon>Fungi incertae sedis</taxon>
        <taxon>Olpidiomycota</taxon>
        <taxon>Olpidiomycotina</taxon>
        <taxon>Olpidiomycetes</taxon>
        <taxon>Olpidiales</taxon>
        <taxon>Olpidiaceae</taxon>
        <taxon>Olpidium</taxon>
    </lineage>
</organism>
<dbReference type="EMBL" id="JAEFCI010008176">
    <property type="protein sequence ID" value="KAG5458625.1"/>
    <property type="molecule type" value="Genomic_DNA"/>
</dbReference>
<proteinExistence type="predicted"/>
<feature type="region of interest" description="Disordered" evidence="1">
    <location>
        <begin position="71"/>
        <end position="111"/>
    </location>
</feature>
<feature type="region of interest" description="Disordered" evidence="1">
    <location>
        <begin position="128"/>
        <end position="147"/>
    </location>
</feature>
<gene>
    <name evidence="2" type="ORF">BJ554DRAFT_1116</name>
</gene>